<reference evidence="2" key="1">
    <citation type="submission" date="2019-11" db="EMBL/GenBank/DDBJ databases">
        <title>Description of new Acetobacter species.</title>
        <authorList>
            <person name="Cleenwerck I."/>
            <person name="Sombolestani A.S."/>
        </authorList>
    </citation>
    <scope>NUCLEOTIDE SEQUENCE</scope>
    <source>
        <strain evidence="2">LMG 1626</strain>
    </source>
</reference>
<keyword evidence="3" id="KW-1185">Reference proteome</keyword>
<evidence type="ECO:0000256" key="1">
    <source>
        <dbReference type="SAM" id="SignalP"/>
    </source>
</evidence>
<proteinExistence type="predicted"/>
<gene>
    <name evidence="2" type="ORF">GOB87_03135</name>
</gene>
<organism evidence="2 3">
    <name type="scientific">Acetobacter estunensis</name>
    <dbReference type="NCBI Taxonomy" id="104097"/>
    <lineage>
        <taxon>Bacteria</taxon>
        <taxon>Pseudomonadati</taxon>
        <taxon>Pseudomonadota</taxon>
        <taxon>Alphaproteobacteria</taxon>
        <taxon>Acetobacterales</taxon>
        <taxon>Acetobacteraceae</taxon>
        <taxon>Acetobacter</taxon>
    </lineage>
</organism>
<dbReference type="EMBL" id="WOTH01000004">
    <property type="protein sequence ID" value="NHO52957.1"/>
    <property type="molecule type" value="Genomic_DNA"/>
</dbReference>
<dbReference type="Proteomes" id="UP000597459">
    <property type="component" value="Unassembled WGS sequence"/>
</dbReference>
<accession>A0A967EGX8</accession>
<protein>
    <recommendedName>
        <fullName evidence="4">DUF1134 domain-containing protein</fullName>
    </recommendedName>
</protein>
<evidence type="ECO:0008006" key="4">
    <source>
        <dbReference type="Google" id="ProtNLM"/>
    </source>
</evidence>
<keyword evidence="1" id="KW-0732">Signal</keyword>
<feature type="chain" id="PRO_5036894251" description="DUF1134 domain-containing protein" evidence="1">
    <location>
        <begin position="26"/>
        <end position="149"/>
    </location>
</feature>
<dbReference type="RefSeq" id="WP_166313104.1">
    <property type="nucleotide sequence ID" value="NZ_WOTH01000004.1"/>
</dbReference>
<evidence type="ECO:0000313" key="2">
    <source>
        <dbReference type="EMBL" id="NHO52957.1"/>
    </source>
</evidence>
<feature type="signal peptide" evidence="1">
    <location>
        <begin position="1"/>
        <end position="25"/>
    </location>
</feature>
<dbReference type="AlphaFoldDB" id="A0A967EGX8"/>
<comment type="caution">
    <text evidence="2">The sequence shown here is derived from an EMBL/GenBank/DDBJ whole genome shotgun (WGS) entry which is preliminary data.</text>
</comment>
<sequence length="149" mass="15152">MRFAPIAAVAALSFASFAAVPAAMAADTMGRPSGTVTIRTKSADVGVGYTWGEATLRFAGHTYRYKVTGGQIAAVGFSEVVSKGEVYNLHRAADMAGTFAQAAGEATLGSGLGGGVYENKNGVRLKIESSAKGARLSAGAGGLTFEQIK</sequence>
<name>A0A967EGX8_9PROT</name>
<evidence type="ECO:0000313" key="3">
    <source>
        <dbReference type="Proteomes" id="UP000597459"/>
    </source>
</evidence>